<dbReference type="InterPro" id="IPR009030">
    <property type="entry name" value="Growth_fac_rcpt_cys_sf"/>
</dbReference>
<dbReference type="SUPFAM" id="SSF57184">
    <property type="entry name" value="Growth factor receptor domain"/>
    <property type="match status" value="1"/>
</dbReference>
<dbReference type="PROSITE" id="PS01186">
    <property type="entry name" value="EGF_2"/>
    <property type="match status" value="5"/>
</dbReference>
<keyword evidence="3" id="KW-0677">Repeat</keyword>
<evidence type="ECO:0000313" key="10">
    <source>
        <dbReference type="EnsemblMetazoa" id="CLYHEMP000581.2"/>
    </source>
</evidence>
<dbReference type="PROSITE" id="PS01187">
    <property type="entry name" value="EGF_CA"/>
    <property type="match status" value="3"/>
</dbReference>
<dbReference type="Pfam" id="PF07645">
    <property type="entry name" value="EGF_CA"/>
    <property type="match status" value="4"/>
</dbReference>
<evidence type="ECO:0000256" key="2">
    <source>
        <dbReference type="ARBA" id="ARBA00022729"/>
    </source>
</evidence>
<dbReference type="InterPro" id="IPR001881">
    <property type="entry name" value="EGF-like_Ca-bd_dom"/>
</dbReference>
<dbReference type="Proteomes" id="UP000594262">
    <property type="component" value="Unplaced"/>
</dbReference>
<protein>
    <recommendedName>
        <fullName evidence="9">EGF-like domain-containing protein</fullName>
    </recommendedName>
</protein>
<comment type="caution">
    <text evidence="6">Lacks conserved residue(s) required for the propagation of feature annotation.</text>
</comment>
<name>A0A7M5UYL7_9CNID</name>
<dbReference type="PANTHER" id="PTHR24034">
    <property type="entry name" value="EGF-LIKE DOMAIN-CONTAINING PROTEIN"/>
    <property type="match status" value="1"/>
</dbReference>
<dbReference type="SUPFAM" id="SSF57196">
    <property type="entry name" value="EGF/Laminin"/>
    <property type="match status" value="2"/>
</dbReference>
<evidence type="ECO:0000313" key="11">
    <source>
        <dbReference type="Proteomes" id="UP000594262"/>
    </source>
</evidence>
<dbReference type="SMART" id="SM00181">
    <property type="entry name" value="EGF"/>
    <property type="match status" value="7"/>
</dbReference>
<evidence type="ECO:0000256" key="7">
    <source>
        <dbReference type="SAM" id="Phobius"/>
    </source>
</evidence>
<feature type="transmembrane region" description="Helical" evidence="7">
    <location>
        <begin position="975"/>
        <end position="997"/>
    </location>
</feature>
<keyword evidence="5" id="KW-0325">Glycoprotein</keyword>
<dbReference type="SMART" id="SM00179">
    <property type="entry name" value="EGF_CA"/>
    <property type="match status" value="6"/>
</dbReference>
<evidence type="ECO:0000256" key="4">
    <source>
        <dbReference type="ARBA" id="ARBA00023157"/>
    </source>
</evidence>
<proteinExistence type="predicted"/>
<dbReference type="Gene3D" id="2.10.25.10">
    <property type="entry name" value="Laminin"/>
    <property type="match status" value="7"/>
</dbReference>
<dbReference type="EnsemblMetazoa" id="CLYHEMT000581.2">
    <property type="protein sequence ID" value="CLYHEMP000581.2"/>
    <property type="gene ID" value="CLYHEMG000581"/>
</dbReference>
<dbReference type="InterPro" id="IPR024731">
    <property type="entry name" value="NELL2-like_EGF"/>
</dbReference>
<dbReference type="PROSITE" id="PS50026">
    <property type="entry name" value="EGF_3"/>
    <property type="match status" value="4"/>
</dbReference>
<dbReference type="InterPro" id="IPR018097">
    <property type="entry name" value="EGF_Ca-bd_CS"/>
</dbReference>
<dbReference type="RefSeq" id="XP_066912929.1">
    <property type="nucleotide sequence ID" value="XM_067056828.1"/>
</dbReference>
<dbReference type="GeneID" id="136800208"/>
<evidence type="ECO:0000256" key="5">
    <source>
        <dbReference type="ARBA" id="ARBA00023180"/>
    </source>
</evidence>
<reference evidence="10" key="1">
    <citation type="submission" date="2021-01" db="UniProtKB">
        <authorList>
            <consortium name="EnsemblMetazoa"/>
        </authorList>
    </citation>
    <scope>IDENTIFICATION</scope>
</reference>
<evidence type="ECO:0000256" key="8">
    <source>
        <dbReference type="SAM" id="SignalP"/>
    </source>
</evidence>
<feature type="chain" id="PRO_5036206757" description="EGF-like domain-containing protein" evidence="8">
    <location>
        <begin position="17"/>
        <end position="1075"/>
    </location>
</feature>
<dbReference type="OrthoDB" id="5912995at2759"/>
<feature type="domain" description="EGF-like" evidence="9">
    <location>
        <begin position="815"/>
        <end position="857"/>
    </location>
</feature>
<dbReference type="FunFam" id="2.10.25.10:FF:000038">
    <property type="entry name" value="Fibrillin 2"/>
    <property type="match status" value="3"/>
</dbReference>
<dbReference type="PROSITE" id="PS00010">
    <property type="entry name" value="ASX_HYDROXYL"/>
    <property type="match status" value="5"/>
</dbReference>
<keyword evidence="1 6" id="KW-0245">EGF-like domain</keyword>
<dbReference type="InterPro" id="IPR000742">
    <property type="entry name" value="EGF"/>
</dbReference>
<feature type="domain" description="EGF-like" evidence="9">
    <location>
        <begin position="732"/>
        <end position="772"/>
    </location>
</feature>
<keyword evidence="7" id="KW-0812">Transmembrane</keyword>
<evidence type="ECO:0000259" key="9">
    <source>
        <dbReference type="PROSITE" id="PS50026"/>
    </source>
</evidence>
<dbReference type="GO" id="GO:0005509">
    <property type="term" value="F:calcium ion binding"/>
    <property type="evidence" value="ECO:0007669"/>
    <property type="project" value="InterPro"/>
</dbReference>
<dbReference type="EnsemblMetazoa" id="CLYHEMT000581.5">
    <property type="protein sequence ID" value="CLYHEMP000581.5"/>
    <property type="gene ID" value="CLYHEMG000581"/>
</dbReference>
<dbReference type="PANTHER" id="PTHR24034:SF209">
    <property type="entry name" value="EGF-LIKE DOMAIN-CONTAINING PROTEIN"/>
    <property type="match status" value="1"/>
</dbReference>
<evidence type="ECO:0000256" key="3">
    <source>
        <dbReference type="ARBA" id="ARBA00022737"/>
    </source>
</evidence>
<dbReference type="InterPro" id="IPR049883">
    <property type="entry name" value="NOTCH1_EGF-like"/>
</dbReference>
<keyword evidence="11" id="KW-1185">Reference proteome</keyword>
<dbReference type="CDD" id="cd00054">
    <property type="entry name" value="EGF_CA"/>
    <property type="match status" value="5"/>
</dbReference>
<feature type="domain" description="EGF-like" evidence="9">
    <location>
        <begin position="691"/>
        <end position="731"/>
    </location>
</feature>
<dbReference type="Pfam" id="PF12947">
    <property type="entry name" value="EGF_3"/>
    <property type="match status" value="2"/>
</dbReference>
<evidence type="ECO:0000256" key="6">
    <source>
        <dbReference type="PROSITE-ProRule" id="PRU00076"/>
    </source>
</evidence>
<keyword evidence="2 8" id="KW-0732">Signal</keyword>
<dbReference type="InterPro" id="IPR000152">
    <property type="entry name" value="EGF-type_Asp/Asn_hydroxyl_site"/>
</dbReference>
<dbReference type="FunFam" id="2.10.25.10:FF:000005">
    <property type="entry name" value="Fibrillin 2"/>
    <property type="match status" value="1"/>
</dbReference>
<dbReference type="FunFam" id="2.10.25.10:FF:000653">
    <property type="entry name" value="Putative Fibrillin-1"/>
    <property type="match status" value="1"/>
</dbReference>
<dbReference type="AlphaFoldDB" id="A0A7M5UYL7"/>
<keyword evidence="7" id="KW-1133">Transmembrane helix</keyword>
<accession>A0A7M5UYL7</accession>
<dbReference type="EnsemblMetazoa" id="CLYHEMT000581.4">
    <property type="protein sequence ID" value="CLYHEMP000581.4"/>
    <property type="gene ID" value="CLYHEMG000581"/>
</dbReference>
<evidence type="ECO:0000256" key="1">
    <source>
        <dbReference type="ARBA" id="ARBA00022536"/>
    </source>
</evidence>
<sequence length="1075" mass="122836">MMLYLVLTLLLPCTDAWFNFNFKLAHKTYGLDDFPLIYDSILRDRATIAKLDKEKALKFRFDDFLQHCTELDWTEKLQHYFHRNNFDENDIQYLRTMNISYLMNQMPRFNLDQFWNAPIKTLVYRTAYYFSPNGTKETFELLQKIYFKNDIDVAKKINQFQAQYPNATYIQRQEKTAINKRILELIEIIQFDETKDLLKLFNVTNQLNYLTGLSFDYVNKVTSRLIYYSIQRDTKMKEEYTTRVNAITSKVQLLHSSVYHWALTCWTSIKPVDFKTTTLDSISERCFNLPFSQTAHTLYGINKERGRFLGKFDMSSASIIAQSPFQNTTLQPARSFIDKMNGGLQKIDKSKELPYYEYARSTHISWKEIESNPISVILERIQGLPWSVLQKAYGVSEASLNSLQFIPFISLEALVVKGTKSSFLVGVRRLRTVSAQTIFAAMEQKSNEIALRAAYKANVLALADKPLLSLKYLYLLKQDTMKEQTLFNVCNEMFGIRLEEFLQYFGIDSKASDFFKTTILRDYASLLGLEYSGMERFSIKQIVNQIKPDWTFAEAMLVSPTAFIKEGESTLEENLRFSIPQIVDTYHKPIDSAQAFTAYIKVWSKSDETSRIVKEESLKQLGQRLKIEITVLAGMKIIDIINTVVISFGEECDINKKKYCAALQKCERTPVGDRCKCENGYRFSKDRTCIDLDECLFTNVTCHKNAECINTKGSFECACRTGFTGDGYSCTNINECEKGTHNCHEHATCIDTEGAFTCTCKLGYEGNGRECKDVDECITGLHNCHRHAECSNVEGSFNCECKKGFAGEGGRFCLDVDECERNEDNCPAQSQCVNTLGSFKCNCISPSVLTDDGKTCGQCRQNNLRNCHLDAICLAGYCVCNDGYRGNGKTCEDINECIETPNVCGRGRCSNTKGNFDCTCVNGYRSTPTVKKCIDIDECSEPRGHLLCNGTSEVCTNTDGGYACVTVKSDKAVKIALGTAIPLIVIMFIGLFIFWWMHRKNQGKKELDDFDKKLRQMYVNDAFTRDDESQVSDRSSRPIAPRNQRMSVNNFLGASKTFMNLFKSDEPEEMKKTDY</sequence>
<keyword evidence="7" id="KW-0472">Membrane</keyword>
<feature type="domain" description="EGF-like" evidence="9">
    <location>
        <begin position="773"/>
        <end position="814"/>
    </location>
</feature>
<dbReference type="InterPro" id="IPR050751">
    <property type="entry name" value="ECM_structural_protein"/>
</dbReference>
<organism evidence="10 11">
    <name type="scientific">Clytia hemisphaerica</name>
    <dbReference type="NCBI Taxonomy" id="252671"/>
    <lineage>
        <taxon>Eukaryota</taxon>
        <taxon>Metazoa</taxon>
        <taxon>Cnidaria</taxon>
        <taxon>Hydrozoa</taxon>
        <taxon>Hydroidolina</taxon>
        <taxon>Leptothecata</taxon>
        <taxon>Obeliida</taxon>
        <taxon>Clytiidae</taxon>
        <taxon>Clytia</taxon>
    </lineage>
</organism>
<keyword evidence="4" id="KW-1015">Disulfide bond</keyword>
<feature type="signal peptide" evidence="8">
    <location>
        <begin position="1"/>
        <end position="16"/>
    </location>
</feature>